<sequence>VVINNDPDAPMARMADLVWETDLFGALQELNEHSL</sequence>
<evidence type="ECO:0000313" key="1">
    <source>
        <dbReference type="EMBL" id="SVC70853.1"/>
    </source>
</evidence>
<organism evidence="1">
    <name type="scientific">marine metagenome</name>
    <dbReference type="NCBI Taxonomy" id="408172"/>
    <lineage>
        <taxon>unclassified sequences</taxon>
        <taxon>metagenomes</taxon>
        <taxon>ecological metagenomes</taxon>
    </lineage>
</organism>
<feature type="non-terminal residue" evidence="1">
    <location>
        <position position="1"/>
    </location>
</feature>
<dbReference type="EMBL" id="UINC01106292">
    <property type="protein sequence ID" value="SVC70853.1"/>
    <property type="molecule type" value="Genomic_DNA"/>
</dbReference>
<dbReference type="Gene3D" id="3.40.50.1220">
    <property type="entry name" value="TPP-binding domain"/>
    <property type="match status" value="1"/>
</dbReference>
<proteinExistence type="predicted"/>
<reference evidence="1" key="1">
    <citation type="submission" date="2018-05" db="EMBL/GenBank/DDBJ databases">
        <authorList>
            <person name="Lanie J.A."/>
            <person name="Ng W.-L."/>
            <person name="Kazmierczak K.M."/>
            <person name="Andrzejewski T.M."/>
            <person name="Davidsen T.M."/>
            <person name="Wayne K.J."/>
            <person name="Tettelin H."/>
            <person name="Glass J.I."/>
            <person name="Rusch D."/>
            <person name="Podicherti R."/>
            <person name="Tsui H.-C.T."/>
            <person name="Winkler M.E."/>
        </authorList>
    </citation>
    <scope>NUCLEOTIDE SEQUENCE</scope>
</reference>
<accession>A0A382PBT6</accession>
<name>A0A382PBT6_9ZZZZ</name>
<protein>
    <submittedName>
        <fullName evidence="1">Uncharacterized protein</fullName>
    </submittedName>
</protein>
<gene>
    <name evidence="1" type="ORF">METZ01_LOCUS323707</name>
</gene>
<dbReference type="AlphaFoldDB" id="A0A382PBT6"/>